<feature type="region of interest" description="Disordered" evidence="1">
    <location>
        <begin position="111"/>
        <end position="139"/>
    </location>
</feature>
<dbReference type="AlphaFoldDB" id="A0A4Z0Q0H5"/>
<accession>A0A4Z0Q0H5</accession>
<name>A0A4Z0Q0H5_9BACT</name>
<evidence type="ECO:0000256" key="1">
    <source>
        <dbReference type="SAM" id="MobiDB-lite"/>
    </source>
</evidence>
<organism evidence="2 3">
    <name type="scientific">Hymenobacter metallicola</name>
    <dbReference type="NCBI Taxonomy" id="2563114"/>
    <lineage>
        <taxon>Bacteria</taxon>
        <taxon>Pseudomonadati</taxon>
        <taxon>Bacteroidota</taxon>
        <taxon>Cytophagia</taxon>
        <taxon>Cytophagales</taxon>
        <taxon>Hymenobacteraceae</taxon>
        <taxon>Hymenobacter</taxon>
    </lineage>
</organism>
<protein>
    <submittedName>
        <fullName evidence="2">Uncharacterized protein</fullName>
    </submittedName>
</protein>
<dbReference type="OrthoDB" id="889740at2"/>
<dbReference type="RefSeq" id="WP_135397324.1">
    <property type="nucleotide sequence ID" value="NZ_SRMB01000004.1"/>
</dbReference>
<evidence type="ECO:0000313" key="2">
    <source>
        <dbReference type="EMBL" id="TGE23530.1"/>
    </source>
</evidence>
<keyword evidence="3" id="KW-1185">Reference proteome</keyword>
<sequence>MYAQAVTAATCTATTLHPTAVHLGLSLLRLQLSTLLNSGTFTPAERQTATARIYATTDAAQLLTWKRNLARLKAEREAAQATAPKEVDTTNIPDAEEVEREAAQMWIEPATTEEEATSKHPLLSRALQNAVEERNRRGRTSDYAGELAYAMRGEAFQLETGLSYSELAAL</sequence>
<evidence type="ECO:0000313" key="3">
    <source>
        <dbReference type="Proteomes" id="UP000298471"/>
    </source>
</evidence>
<comment type="caution">
    <text evidence="2">The sequence shown here is derived from an EMBL/GenBank/DDBJ whole genome shotgun (WGS) entry which is preliminary data.</text>
</comment>
<proteinExistence type="predicted"/>
<gene>
    <name evidence="2" type="ORF">E5K02_20305</name>
</gene>
<dbReference type="Proteomes" id="UP000298471">
    <property type="component" value="Unassembled WGS sequence"/>
</dbReference>
<dbReference type="EMBL" id="SRMB01000004">
    <property type="protein sequence ID" value="TGE23530.1"/>
    <property type="molecule type" value="Genomic_DNA"/>
</dbReference>
<reference evidence="2 3" key="1">
    <citation type="submission" date="2019-04" db="EMBL/GenBank/DDBJ databases">
        <authorList>
            <person name="Feng G."/>
            <person name="Zhang J."/>
            <person name="Zhu H."/>
        </authorList>
    </citation>
    <scope>NUCLEOTIDE SEQUENCE [LARGE SCALE GENOMIC DNA]</scope>
    <source>
        <strain evidence="2 3">9PBR-1</strain>
    </source>
</reference>